<reference evidence="1 2" key="1">
    <citation type="journal article" date="2014" name="Genome Announc.">
        <title>Draft Genome Sequence of Paenibacillus pini JCM 16418T, Isolated from the Rhizosphere of Pine Tree.</title>
        <authorList>
            <person name="Yuki M."/>
            <person name="Oshima K."/>
            <person name="Suda W."/>
            <person name="Oshida Y."/>
            <person name="Kitamura K."/>
            <person name="Iida Y."/>
            <person name="Hattori M."/>
            <person name="Ohkuma M."/>
        </authorList>
    </citation>
    <scope>NUCLEOTIDE SEQUENCE [LARGE SCALE GENOMIC DNA]</scope>
    <source>
        <strain evidence="1 2">JCM 16418</strain>
    </source>
</reference>
<accession>W7YPJ8</accession>
<dbReference type="OrthoDB" id="9921127at2"/>
<gene>
    <name evidence="1" type="ORF">JCM16418_4587</name>
</gene>
<protein>
    <submittedName>
        <fullName evidence="1">Uncharacterized protein</fullName>
    </submittedName>
</protein>
<dbReference type="AlphaFoldDB" id="W7YPJ8"/>
<proteinExistence type="predicted"/>
<evidence type="ECO:0000313" key="1">
    <source>
        <dbReference type="EMBL" id="GAF10387.1"/>
    </source>
</evidence>
<keyword evidence="2" id="KW-1185">Reference proteome</keyword>
<organism evidence="1 2">
    <name type="scientific">Paenibacillus pini JCM 16418</name>
    <dbReference type="NCBI Taxonomy" id="1236976"/>
    <lineage>
        <taxon>Bacteria</taxon>
        <taxon>Bacillati</taxon>
        <taxon>Bacillota</taxon>
        <taxon>Bacilli</taxon>
        <taxon>Bacillales</taxon>
        <taxon>Paenibacillaceae</taxon>
        <taxon>Paenibacillus</taxon>
    </lineage>
</organism>
<dbReference type="STRING" id="1236976.JCM16418_4587"/>
<sequence>MEKRMTHEEVEEATRIATDILKRNKPKNRRITVTQDDKDAFSMVWGMYVNADEASDGDWISDEDREKIRRLHNKIYGRTMK</sequence>
<name>W7YPJ8_9BACL</name>
<comment type="caution">
    <text evidence="1">The sequence shown here is derived from an EMBL/GenBank/DDBJ whole genome shotgun (WGS) entry which is preliminary data.</text>
</comment>
<dbReference type="EMBL" id="BAVZ01000023">
    <property type="protein sequence ID" value="GAF10387.1"/>
    <property type="molecule type" value="Genomic_DNA"/>
</dbReference>
<dbReference type="RefSeq" id="WP_036652749.1">
    <property type="nucleotide sequence ID" value="NZ_BAVZ01000023.1"/>
</dbReference>
<evidence type="ECO:0000313" key="2">
    <source>
        <dbReference type="Proteomes" id="UP000019364"/>
    </source>
</evidence>
<dbReference type="Proteomes" id="UP000019364">
    <property type="component" value="Unassembled WGS sequence"/>
</dbReference>